<accession>A0A6M2EID2</accession>
<proteinExistence type="predicted"/>
<dbReference type="AlphaFoldDB" id="A0A6M2EID2"/>
<dbReference type="EMBL" id="GILB01003433">
    <property type="protein sequence ID" value="NUU83766.1"/>
    <property type="molecule type" value="Transcribed_RNA"/>
</dbReference>
<organism evidence="1">
    <name type="scientific">Populus davidiana</name>
    <dbReference type="NCBI Taxonomy" id="266767"/>
    <lineage>
        <taxon>Eukaryota</taxon>
        <taxon>Viridiplantae</taxon>
        <taxon>Streptophyta</taxon>
        <taxon>Embryophyta</taxon>
        <taxon>Tracheophyta</taxon>
        <taxon>Spermatophyta</taxon>
        <taxon>Magnoliopsida</taxon>
        <taxon>eudicotyledons</taxon>
        <taxon>Gunneridae</taxon>
        <taxon>Pentapetalae</taxon>
        <taxon>rosids</taxon>
        <taxon>fabids</taxon>
        <taxon>Malpighiales</taxon>
        <taxon>Salicaceae</taxon>
        <taxon>Saliceae</taxon>
        <taxon>Populus</taxon>
    </lineage>
</organism>
<name>A0A6M2EID2_9ROSI</name>
<evidence type="ECO:0000313" key="1">
    <source>
        <dbReference type="EMBL" id="NUU83766.1"/>
    </source>
</evidence>
<sequence>MAKAGKLLESLIEYDYIHVQKQLRREDARKSLTSLVYIFHGRHWRLWQEPVQVVAHSAPVSSQHLQTTPSVEKILEYFCFCDKSVLASDVTCFWDAETVTISSSRSRVEEGLGIPMIDPSVFNETWGSVIISSRHKDNLGKWSCERHHLGHLT</sequence>
<protein>
    <submittedName>
        <fullName evidence="1">Uncharacterized protein</fullName>
    </submittedName>
</protein>
<reference evidence="1" key="1">
    <citation type="submission" date="2020-03" db="EMBL/GenBank/DDBJ databases">
        <authorList>
            <person name="Zhang R."/>
        </authorList>
    </citation>
    <scope>NUCLEOTIDE SEQUENCE</scope>
</reference>